<evidence type="ECO:0000313" key="2">
    <source>
        <dbReference type="EMBL" id="VFK37190.1"/>
    </source>
</evidence>
<dbReference type="Pfam" id="PF13274">
    <property type="entry name" value="SocA_Panacea"/>
    <property type="match status" value="1"/>
</dbReference>
<protein>
    <submittedName>
        <fullName evidence="3">Uncharacterized phage-associated protein</fullName>
    </submittedName>
</protein>
<proteinExistence type="predicted"/>
<dbReference type="AlphaFoldDB" id="A0A450YJ04"/>
<feature type="domain" description="Antitoxin SocA-like Panacea" evidence="1">
    <location>
        <begin position="63"/>
        <end position="156"/>
    </location>
</feature>
<evidence type="ECO:0000259" key="1">
    <source>
        <dbReference type="Pfam" id="PF13274"/>
    </source>
</evidence>
<dbReference type="InterPro" id="IPR025272">
    <property type="entry name" value="SocA_Panacea"/>
</dbReference>
<organism evidence="3">
    <name type="scientific">Candidatus Kentrum sp. SD</name>
    <dbReference type="NCBI Taxonomy" id="2126332"/>
    <lineage>
        <taxon>Bacteria</taxon>
        <taxon>Pseudomonadati</taxon>
        <taxon>Pseudomonadota</taxon>
        <taxon>Gammaproteobacteria</taxon>
        <taxon>Candidatus Kentrum</taxon>
    </lineage>
</organism>
<sequence length="199" mass="23017">MKKQEENTANEALYAIRCAVRELRFGASGSNMFRTSKVIGVKDVAEYFLSRDEENDGITNMKLQKLVYYAQAFHLAIFDNPLFSEKIEAWIHGPVCPELYFEYKRYGSMPIESEHNVSLDMFRKNQISLLDEVNEVFGQYSAGKLRNMTHEDEPWKEMKAETGIIKKGRMMEFYKNRIDSNNRIILSTPCTQAASQTSL</sequence>
<accession>A0A450YJ04</accession>
<name>A0A450YJ04_9GAMM</name>
<reference evidence="3" key="1">
    <citation type="submission" date="2019-02" db="EMBL/GenBank/DDBJ databases">
        <authorList>
            <person name="Gruber-Vodicka R. H."/>
            <person name="Seah K. B. B."/>
        </authorList>
    </citation>
    <scope>NUCLEOTIDE SEQUENCE</scope>
    <source>
        <strain evidence="3">BECK_S1320</strain>
        <strain evidence="2">BECK_S1321</strain>
    </source>
</reference>
<dbReference type="EMBL" id="CAADFR010000012">
    <property type="protein sequence ID" value="VFK37190.1"/>
    <property type="molecule type" value="Genomic_DNA"/>
</dbReference>
<gene>
    <name evidence="3" type="ORF">BECKSD772E_GA0070983_10125</name>
    <name evidence="2" type="ORF">BECKSD772F_GA0070984_10126</name>
</gene>
<dbReference type="EMBL" id="CAADFU010000012">
    <property type="protein sequence ID" value="VFK41455.1"/>
    <property type="molecule type" value="Genomic_DNA"/>
</dbReference>
<evidence type="ECO:0000313" key="3">
    <source>
        <dbReference type="EMBL" id="VFK41455.1"/>
    </source>
</evidence>